<name>A0A176X911_AGRTU</name>
<organism evidence="1 2">
    <name type="scientific">Agrobacterium tumefaciens</name>
    <dbReference type="NCBI Taxonomy" id="358"/>
    <lineage>
        <taxon>Bacteria</taxon>
        <taxon>Pseudomonadati</taxon>
        <taxon>Pseudomonadota</taxon>
        <taxon>Alphaproteobacteria</taxon>
        <taxon>Hyphomicrobiales</taxon>
        <taxon>Rhizobiaceae</taxon>
        <taxon>Rhizobium/Agrobacterium group</taxon>
        <taxon>Agrobacterium</taxon>
        <taxon>Agrobacterium tumefaciens complex</taxon>
    </lineage>
</organism>
<protein>
    <submittedName>
        <fullName evidence="1">Uncharacterized protein</fullName>
    </submittedName>
</protein>
<evidence type="ECO:0000313" key="1">
    <source>
        <dbReference type="EMBL" id="OAE43595.1"/>
    </source>
</evidence>
<dbReference type="RefSeq" id="WP_063949609.1">
    <property type="nucleotide sequence ID" value="NZ_LXPS01000022.1"/>
</dbReference>
<gene>
    <name evidence="1" type="ORF">A7J57_04840</name>
</gene>
<dbReference type="AlphaFoldDB" id="A0A176X911"/>
<accession>A0A176X911</accession>
<dbReference type="Proteomes" id="UP000077098">
    <property type="component" value="Unassembled WGS sequence"/>
</dbReference>
<evidence type="ECO:0000313" key="2">
    <source>
        <dbReference type="Proteomes" id="UP000077098"/>
    </source>
</evidence>
<proteinExistence type="predicted"/>
<dbReference type="EMBL" id="LXPS01000022">
    <property type="protein sequence ID" value="OAE43595.1"/>
    <property type="molecule type" value="Genomic_DNA"/>
</dbReference>
<sequence length="106" mass="11633">MRAYVLGSMMLWCAFFLVWYFLTPYTLSSDLEKSQFEPSGAPIMSAAGCAVEVTALLAMGDKILKAGGPEVPEGLRTNIETCIAYDAASKDALAKTQLIRFFPEKR</sequence>
<reference evidence="1 2" key="1">
    <citation type="submission" date="2016-05" db="EMBL/GenBank/DDBJ databases">
        <authorList>
            <person name="Lavstsen T."/>
            <person name="Jespersen J.S."/>
        </authorList>
    </citation>
    <scope>NUCLEOTIDE SEQUENCE [LARGE SCALE GENOMIC DNA]</scope>
    <source>
        <strain evidence="1 2">KCJ1736</strain>
    </source>
</reference>
<comment type="caution">
    <text evidence="1">The sequence shown here is derived from an EMBL/GenBank/DDBJ whole genome shotgun (WGS) entry which is preliminary data.</text>
</comment>